<evidence type="ECO:0000259" key="9">
    <source>
        <dbReference type="PROSITE" id="PS51293"/>
    </source>
</evidence>
<dbReference type="GO" id="GO:0000122">
    <property type="term" value="P:negative regulation of transcription by RNA polymerase II"/>
    <property type="evidence" value="ECO:0007669"/>
    <property type="project" value="TreeGrafter"/>
</dbReference>
<evidence type="ECO:0000256" key="2">
    <source>
        <dbReference type="ARBA" id="ARBA00022723"/>
    </source>
</evidence>
<proteinExistence type="predicted"/>
<feature type="region of interest" description="Disordered" evidence="7">
    <location>
        <begin position="1"/>
        <end position="199"/>
    </location>
</feature>
<dbReference type="InterPro" id="IPR009057">
    <property type="entry name" value="Homeodomain-like_sf"/>
</dbReference>
<dbReference type="OMA" id="PRRCKYL"/>
<feature type="compositionally biased region" description="Acidic residues" evidence="7">
    <location>
        <begin position="9"/>
        <end position="18"/>
    </location>
</feature>
<evidence type="ECO:0000256" key="4">
    <source>
        <dbReference type="ARBA" id="ARBA00022833"/>
    </source>
</evidence>
<dbReference type="AlphaFoldDB" id="A0A226E4F5"/>
<feature type="domain" description="SANT" evidence="9">
    <location>
        <begin position="302"/>
        <end position="354"/>
    </location>
</feature>
<evidence type="ECO:0000256" key="6">
    <source>
        <dbReference type="ARBA" id="ARBA00023242"/>
    </source>
</evidence>
<feature type="domain" description="ELM2" evidence="8">
    <location>
        <begin position="198"/>
        <end position="297"/>
    </location>
</feature>
<dbReference type="PANTHER" id="PTHR10865:SF28">
    <property type="entry name" value="ELM2 DOMAIN-CONTAINING PROTEIN"/>
    <property type="match status" value="1"/>
</dbReference>
<keyword evidence="5" id="KW-0238">DNA-binding</keyword>
<keyword evidence="2" id="KW-0479">Metal-binding</keyword>
<feature type="compositionally biased region" description="Basic and acidic residues" evidence="7">
    <location>
        <begin position="133"/>
        <end position="161"/>
    </location>
</feature>
<dbReference type="Proteomes" id="UP000198287">
    <property type="component" value="Unassembled WGS sequence"/>
</dbReference>
<feature type="compositionally biased region" description="Acidic residues" evidence="7">
    <location>
        <begin position="26"/>
        <end position="49"/>
    </location>
</feature>
<feature type="compositionally biased region" description="Acidic residues" evidence="7">
    <location>
        <begin position="179"/>
        <end position="194"/>
    </location>
</feature>
<feature type="compositionally biased region" description="Acidic residues" evidence="7">
    <location>
        <begin position="72"/>
        <end position="101"/>
    </location>
</feature>
<evidence type="ECO:0000259" key="8">
    <source>
        <dbReference type="PROSITE" id="PS51156"/>
    </source>
</evidence>
<dbReference type="GO" id="GO:0008270">
    <property type="term" value="F:zinc ion binding"/>
    <property type="evidence" value="ECO:0007669"/>
    <property type="project" value="UniProtKB-KW"/>
</dbReference>
<organism evidence="10 11">
    <name type="scientific">Folsomia candida</name>
    <name type="common">Springtail</name>
    <dbReference type="NCBI Taxonomy" id="158441"/>
    <lineage>
        <taxon>Eukaryota</taxon>
        <taxon>Metazoa</taxon>
        <taxon>Ecdysozoa</taxon>
        <taxon>Arthropoda</taxon>
        <taxon>Hexapoda</taxon>
        <taxon>Collembola</taxon>
        <taxon>Entomobryomorpha</taxon>
        <taxon>Isotomoidea</taxon>
        <taxon>Isotomidae</taxon>
        <taxon>Proisotominae</taxon>
        <taxon>Folsomia</taxon>
    </lineage>
</organism>
<feature type="compositionally biased region" description="Polar residues" evidence="7">
    <location>
        <begin position="388"/>
        <end position="397"/>
    </location>
</feature>
<keyword evidence="3" id="KW-0863">Zinc-finger</keyword>
<sequence>MDETEKMETSAQDEDFEPTAEMMVNDFDDERTLDEEEAMDNDGEQDEICDLERDKDIPIEDLLSMYGYNEEAGGEGDEEDEETEEEGEEEGEAEGEADENDNEGRPDDENNQTVLKEEEEEEEEKTPENECEDERKPVILADTHIHREDRSLLHELYKDDPNAPSGSRQLRSGSRQASEDEEEEDDGDYSPEEDDWKKTIMVGSDYQAVIPDGVRKYGDAMPYENEDKLLWDPSGTSEANLSKYLAMVHEIHNSLLGDDVNAIPHGSHVRDDEQALYLLQQCGHNSEEAIRRQRVNIASSVDTMSLWSEEECRYFEAGLRYFGKDFNMIQQTKVRTRSVSELVQFYYLWKKTERHDVFANKSRLEKKKYTLHPGTTDFMERFLDEQDSPVSSPNVHSLLSGDPKRQTRTPPPVQSQHDAELITSDEARIVNTHFEDIARHLDKESLESLVKLAAAAKIPNGMPPSSTGDIIPVSMNRTSCLSSCDAIVSHPAAHHSFAQ</sequence>
<dbReference type="GO" id="GO:0042826">
    <property type="term" value="F:histone deacetylase binding"/>
    <property type="evidence" value="ECO:0007669"/>
    <property type="project" value="TreeGrafter"/>
</dbReference>
<dbReference type="SMART" id="SM00717">
    <property type="entry name" value="SANT"/>
    <property type="match status" value="1"/>
</dbReference>
<accession>A0A226E4F5</accession>
<name>A0A226E4F5_FOLCA</name>
<dbReference type="InterPro" id="IPR000949">
    <property type="entry name" value="ELM2_dom"/>
</dbReference>
<reference evidence="10 11" key="1">
    <citation type="submission" date="2015-12" db="EMBL/GenBank/DDBJ databases">
        <title>The genome of Folsomia candida.</title>
        <authorList>
            <person name="Faddeeva A."/>
            <person name="Derks M.F."/>
            <person name="Anvar Y."/>
            <person name="Smit S."/>
            <person name="Van Straalen N."/>
            <person name="Roelofs D."/>
        </authorList>
    </citation>
    <scope>NUCLEOTIDE SEQUENCE [LARGE SCALE GENOMIC DNA]</scope>
    <source>
        <strain evidence="10 11">VU population</strain>
        <tissue evidence="10">Whole body</tissue>
    </source>
</reference>
<keyword evidence="11" id="KW-1185">Reference proteome</keyword>
<gene>
    <name evidence="10" type="ORF">Fcan01_12660</name>
</gene>
<comment type="subcellular location">
    <subcellularLocation>
        <location evidence="1">Nucleus</location>
    </subcellularLocation>
</comment>
<dbReference type="Pfam" id="PF01448">
    <property type="entry name" value="ELM2"/>
    <property type="match status" value="1"/>
</dbReference>
<comment type="caution">
    <text evidence="10">The sequence shown here is derived from an EMBL/GenBank/DDBJ whole genome shotgun (WGS) entry which is preliminary data.</text>
</comment>
<evidence type="ECO:0000256" key="1">
    <source>
        <dbReference type="ARBA" id="ARBA00004123"/>
    </source>
</evidence>
<dbReference type="GO" id="GO:0005654">
    <property type="term" value="C:nucleoplasm"/>
    <property type="evidence" value="ECO:0007669"/>
    <property type="project" value="TreeGrafter"/>
</dbReference>
<dbReference type="FunFam" id="1.10.10.60:FF:000012">
    <property type="entry name" value="Metastasis-associated 1 family, member 3"/>
    <property type="match status" value="1"/>
</dbReference>
<feature type="compositionally biased region" description="Low complexity" evidence="7">
    <location>
        <begin position="165"/>
        <end position="176"/>
    </location>
</feature>
<dbReference type="PROSITE" id="PS51156">
    <property type="entry name" value="ELM2"/>
    <property type="match status" value="1"/>
</dbReference>
<keyword evidence="4" id="KW-0862">Zinc</keyword>
<dbReference type="InterPro" id="IPR017884">
    <property type="entry name" value="SANT_dom"/>
</dbReference>
<dbReference type="SMART" id="SM01189">
    <property type="entry name" value="ELM2"/>
    <property type="match status" value="1"/>
</dbReference>
<dbReference type="InterPro" id="IPR001005">
    <property type="entry name" value="SANT/Myb"/>
</dbReference>
<dbReference type="CDD" id="cd11661">
    <property type="entry name" value="SANT_MTA3_like"/>
    <property type="match status" value="1"/>
</dbReference>
<dbReference type="GO" id="GO:0003714">
    <property type="term" value="F:transcription corepressor activity"/>
    <property type="evidence" value="ECO:0007669"/>
    <property type="project" value="TreeGrafter"/>
</dbReference>
<evidence type="ECO:0000313" key="11">
    <source>
        <dbReference type="Proteomes" id="UP000198287"/>
    </source>
</evidence>
<feature type="compositionally biased region" description="Acidic residues" evidence="7">
    <location>
        <begin position="117"/>
        <end position="132"/>
    </location>
</feature>
<protein>
    <submittedName>
        <fullName evidence="10">Mesoderm induction early response protein 3</fullName>
    </submittedName>
</protein>
<dbReference type="GO" id="GO:0003677">
    <property type="term" value="F:DNA binding"/>
    <property type="evidence" value="ECO:0007669"/>
    <property type="project" value="UniProtKB-KW"/>
</dbReference>
<evidence type="ECO:0000256" key="5">
    <source>
        <dbReference type="ARBA" id="ARBA00023125"/>
    </source>
</evidence>
<feature type="region of interest" description="Disordered" evidence="7">
    <location>
        <begin position="386"/>
        <end position="417"/>
    </location>
</feature>
<dbReference type="Gene3D" id="1.10.10.60">
    <property type="entry name" value="Homeodomain-like"/>
    <property type="match status" value="1"/>
</dbReference>
<dbReference type="SUPFAM" id="SSF46689">
    <property type="entry name" value="Homeodomain-like"/>
    <property type="match status" value="1"/>
</dbReference>
<dbReference type="InterPro" id="IPR040138">
    <property type="entry name" value="MIER/MTA"/>
</dbReference>
<dbReference type="STRING" id="158441.A0A226E4F5"/>
<evidence type="ECO:0000256" key="7">
    <source>
        <dbReference type="SAM" id="MobiDB-lite"/>
    </source>
</evidence>
<evidence type="ECO:0000256" key="3">
    <source>
        <dbReference type="ARBA" id="ARBA00022771"/>
    </source>
</evidence>
<dbReference type="PANTHER" id="PTHR10865">
    <property type="entry name" value="METASTASIS-ASSOCIATED PROTEIN AND MESODERM INDUCTION EARLY RESPONSE PROTEIN"/>
    <property type="match status" value="1"/>
</dbReference>
<dbReference type="OrthoDB" id="5916873at2759"/>
<dbReference type="EMBL" id="LNIX01000006">
    <property type="protein sequence ID" value="OXA52612.1"/>
    <property type="molecule type" value="Genomic_DNA"/>
</dbReference>
<dbReference type="PROSITE" id="PS51293">
    <property type="entry name" value="SANT"/>
    <property type="match status" value="1"/>
</dbReference>
<keyword evidence="6" id="KW-0539">Nucleus</keyword>
<evidence type="ECO:0000313" key="10">
    <source>
        <dbReference type="EMBL" id="OXA52612.1"/>
    </source>
</evidence>